<dbReference type="Pfam" id="PF07784">
    <property type="entry name" value="DUF1622"/>
    <property type="match status" value="1"/>
</dbReference>
<protein>
    <submittedName>
        <fullName evidence="2">Putative membrane protein</fullName>
    </submittedName>
</protein>
<sequence>MSLFLAVITTVTLVIETLGVMIIVAGFAIATWRFLKHRNFYDNRNAYLEYRHGIGRSILLGLDFLIAGDLIKTVIVMNSGEHVATLAAVVLIRAFLGFTLHVEVEGHWPWRPPHPPQRRRSHDDEPGDA</sequence>
<dbReference type="Proteomes" id="UP000553442">
    <property type="component" value="Unassembled WGS sequence"/>
</dbReference>
<dbReference type="PANTHER" id="PTHR38468">
    <property type="entry name" value="SLL0939 PROTEIN"/>
    <property type="match status" value="1"/>
</dbReference>
<keyword evidence="3" id="KW-1185">Reference proteome</keyword>
<dbReference type="EMBL" id="JACHZF010000029">
    <property type="protein sequence ID" value="MBB3332337.1"/>
    <property type="molecule type" value="Genomic_DNA"/>
</dbReference>
<keyword evidence="1" id="KW-0812">Transmembrane</keyword>
<evidence type="ECO:0000313" key="3">
    <source>
        <dbReference type="Proteomes" id="UP000553442"/>
    </source>
</evidence>
<feature type="transmembrane region" description="Helical" evidence="1">
    <location>
        <begin position="6"/>
        <end position="32"/>
    </location>
</feature>
<keyword evidence="1" id="KW-1133">Transmembrane helix</keyword>
<proteinExistence type="predicted"/>
<name>A0A7W5K5K8_9GAMM</name>
<dbReference type="InterPro" id="IPR012427">
    <property type="entry name" value="DUF1622"/>
</dbReference>
<organism evidence="2 3">
    <name type="scientific">Halomonas campaniensis</name>
    <dbReference type="NCBI Taxonomy" id="213554"/>
    <lineage>
        <taxon>Bacteria</taxon>
        <taxon>Pseudomonadati</taxon>
        <taxon>Pseudomonadota</taxon>
        <taxon>Gammaproteobacteria</taxon>
        <taxon>Oceanospirillales</taxon>
        <taxon>Halomonadaceae</taxon>
        <taxon>Halomonas</taxon>
    </lineage>
</organism>
<accession>A0A7W5K5K8</accession>
<dbReference type="AlphaFoldDB" id="A0A7W5K5K8"/>
<gene>
    <name evidence="2" type="ORF">BDK63_003231</name>
</gene>
<dbReference type="PANTHER" id="PTHR38468:SF1">
    <property type="entry name" value="SLL0939 PROTEIN"/>
    <property type="match status" value="1"/>
</dbReference>
<reference evidence="2 3" key="1">
    <citation type="submission" date="2020-08" db="EMBL/GenBank/DDBJ databases">
        <title>Genomic Encyclopedia of Archaeal and Bacterial Type Strains, Phase II (KMG-II): from individual species to whole genera.</title>
        <authorList>
            <person name="Goeker M."/>
        </authorList>
    </citation>
    <scope>NUCLEOTIDE SEQUENCE [LARGE SCALE GENOMIC DNA]</scope>
    <source>
        <strain evidence="2 3">5AG</strain>
    </source>
</reference>
<dbReference type="RefSeq" id="WP_183333768.1">
    <property type="nucleotide sequence ID" value="NZ_JACHZF010000029.1"/>
</dbReference>
<evidence type="ECO:0000256" key="1">
    <source>
        <dbReference type="SAM" id="Phobius"/>
    </source>
</evidence>
<evidence type="ECO:0000313" key="2">
    <source>
        <dbReference type="EMBL" id="MBB3332337.1"/>
    </source>
</evidence>
<keyword evidence="1" id="KW-0472">Membrane</keyword>
<comment type="caution">
    <text evidence="2">The sequence shown here is derived from an EMBL/GenBank/DDBJ whole genome shotgun (WGS) entry which is preliminary data.</text>
</comment>